<dbReference type="EMBL" id="CP108110">
    <property type="protein sequence ID" value="WUQ87296.1"/>
    <property type="molecule type" value="Genomic_DNA"/>
</dbReference>
<protein>
    <submittedName>
        <fullName evidence="1">Uncharacterized protein</fullName>
    </submittedName>
</protein>
<organism evidence="1 2">
    <name type="scientific">Kitasatospora purpeofusca</name>
    <dbReference type="NCBI Taxonomy" id="67352"/>
    <lineage>
        <taxon>Bacteria</taxon>
        <taxon>Bacillati</taxon>
        <taxon>Actinomycetota</taxon>
        <taxon>Actinomycetes</taxon>
        <taxon>Kitasatosporales</taxon>
        <taxon>Streptomycetaceae</taxon>
        <taxon>Kitasatospora</taxon>
    </lineage>
</organism>
<accession>A0ABZ1U7Y9</accession>
<proteinExistence type="predicted"/>
<evidence type="ECO:0000313" key="1">
    <source>
        <dbReference type="EMBL" id="WUQ87296.1"/>
    </source>
</evidence>
<keyword evidence="2" id="KW-1185">Reference proteome</keyword>
<gene>
    <name evidence="1" type="ORF">OHA16_32645</name>
</gene>
<evidence type="ECO:0000313" key="2">
    <source>
        <dbReference type="Proteomes" id="UP001432222"/>
    </source>
</evidence>
<sequence>MNTLPNGPGPDGAGPGHAPVPLARVDGRWLLGDHRGRAHLEFAPGGIVPHADGRAGEVVPWARFMSLGLSVTTHRWMGSRRTAVLSLGQMAPLGLTGPHLAATVRHPYTYWTGRFSHHRGLQYAPRGLVALGVLLGVTVDAGEAALLGDRAWMDEAVPAVLPLRREGEARAAVTKLVAGARATRGLREP</sequence>
<reference evidence="1" key="1">
    <citation type="submission" date="2022-10" db="EMBL/GenBank/DDBJ databases">
        <title>The complete genomes of actinobacterial strains from the NBC collection.</title>
        <authorList>
            <person name="Joergensen T.S."/>
            <person name="Alvarez Arevalo M."/>
            <person name="Sterndorff E.B."/>
            <person name="Faurdal D."/>
            <person name="Vuksanovic O."/>
            <person name="Mourched A.-S."/>
            <person name="Charusanti P."/>
            <person name="Shaw S."/>
            <person name="Blin K."/>
            <person name="Weber T."/>
        </authorList>
    </citation>
    <scope>NUCLEOTIDE SEQUENCE</scope>
    <source>
        <strain evidence="1">NBC_00222</strain>
    </source>
</reference>
<name>A0ABZ1U7Y9_9ACTN</name>
<dbReference type="Proteomes" id="UP001432222">
    <property type="component" value="Chromosome"/>
</dbReference>
<dbReference type="RefSeq" id="WP_328957857.1">
    <property type="nucleotide sequence ID" value="NZ_CP108110.1"/>
</dbReference>